<dbReference type="PANTHER" id="PTHR43421:SF1">
    <property type="entry name" value="METALLOPROTEASE PMBA"/>
    <property type="match status" value="1"/>
</dbReference>
<feature type="domain" description="Metalloprotease TldD/E C-terminal" evidence="1">
    <location>
        <begin position="228"/>
        <end position="440"/>
    </location>
</feature>
<reference evidence="2 3" key="1">
    <citation type="journal article" date="2023" name="Int. J. Syst. Evol. Microbiol.">
        <title>The observation of taxonomic boundaries for the 16SrII and 16SrXXV phytoplasmas using genome-based delimitation.</title>
        <authorList>
            <person name="Rodrigues Jardim B."/>
            <person name="Tran-Nguyen L.T.T."/>
            <person name="Gambley C."/>
            <person name="Al-Sadi A.M."/>
            <person name="Al-Subhi A.M."/>
            <person name="Foissac X."/>
            <person name="Salar P."/>
            <person name="Cai H."/>
            <person name="Yang J.Y."/>
            <person name="Davis R."/>
            <person name="Jones L."/>
            <person name="Rodoni B."/>
            <person name="Constable F.E."/>
        </authorList>
    </citation>
    <scope>NUCLEOTIDE SEQUENCE [LARGE SCALE GENOMIC DNA]</scope>
    <source>
        <strain evidence="2">BAWM-BFA-CoWB</strain>
    </source>
</reference>
<proteinExistence type="predicted"/>
<dbReference type="InterPro" id="IPR036059">
    <property type="entry name" value="TldD/PmbA_sf"/>
</dbReference>
<dbReference type="RefSeq" id="WP_304512816.1">
    <property type="nucleotide sequence ID" value="NZ_JAOSIT010000004.1"/>
</dbReference>
<organism evidence="2 3">
    <name type="scientific">Candidatus Phytoplasma gossypii</name>
    <dbReference type="NCBI Taxonomy" id="2982629"/>
    <lineage>
        <taxon>Bacteria</taxon>
        <taxon>Bacillati</taxon>
        <taxon>Mycoplasmatota</taxon>
        <taxon>Mollicutes</taxon>
        <taxon>Acholeplasmatales</taxon>
        <taxon>Acholeplasmataceae</taxon>
        <taxon>Candidatus Phytoplasma</taxon>
        <taxon>16SrII (Peanut WB group)</taxon>
    </lineage>
</organism>
<comment type="caution">
    <text evidence="2">The sequence shown here is derived from an EMBL/GenBank/DDBJ whole genome shotgun (WGS) entry which is preliminary data.</text>
</comment>
<dbReference type="InterPro" id="IPR045569">
    <property type="entry name" value="Metalloprtase-TldD/E_C"/>
</dbReference>
<evidence type="ECO:0000313" key="2">
    <source>
        <dbReference type="EMBL" id="MDO8057206.1"/>
    </source>
</evidence>
<keyword evidence="3" id="KW-1185">Reference proteome</keyword>
<dbReference type="EMBL" id="JAOSIT010000004">
    <property type="protein sequence ID" value="MDO8057206.1"/>
    <property type="molecule type" value="Genomic_DNA"/>
</dbReference>
<sequence length="441" mass="50363">MINYQKWFQKSKLQGLDGLEIVIYEKKKFNINLEDGHIEQFTANHLTSYLIYGLFKNKKNSIYLEKIDDLNDDVVIDKILKRLKEKISILNFNEQDFLFSGSPQYNTIIEDNFNFDSIPYDHKIKLLQKFYQQLLVSRYFTKKCNLVYSEIFWCQKIVNSLGLKLQQCNSYALLEANCIFGNNQIQEEVDKSFPVKKFEDFEISMYVKNILTLGENQIGAQTLPSKFYRVVFSNEVFSELLSNFQNVFSALYVYRNLSKYRHSQGKLVANPKVTIVDDPFISTAFFNPIFDDEGVACRAKHIITKGTLNNFIHNLQTAKIFNVLPEGNSFNGSISMSNCYLKSGNKSLSELLYAVKNGIYVNSIVGCHAGIDEISGSFSLQASGFCIKNGFIKNPFNMVVISGNFFDLLNNIQDIANDFKFQISGFGSSSVYVGFLNISGS</sequence>
<dbReference type="PANTHER" id="PTHR43421">
    <property type="entry name" value="METALLOPROTEASE PMBA"/>
    <property type="match status" value="1"/>
</dbReference>
<evidence type="ECO:0000259" key="1">
    <source>
        <dbReference type="Pfam" id="PF19289"/>
    </source>
</evidence>
<evidence type="ECO:0000313" key="3">
    <source>
        <dbReference type="Proteomes" id="UP001170666"/>
    </source>
</evidence>
<dbReference type="SUPFAM" id="SSF111283">
    <property type="entry name" value="Putative modulator of DNA gyrase, PmbA/TldD"/>
    <property type="match status" value="1"/>
</dbReference>
<dbReference type="Pfam" id="PF19289">
    <property type="entry name" value="PmbA_TldD_3rd"/>
    <property type="match status" value="1"/>
</dbReference>
<protein>
    <submittedName>
        <fullName evidence="2">TldD/PmbA family protein</fullName>
    </submittedName>
</protein>
<name>A0ABT9D0F3_9MOLU</name>
<dbReference type="InterPro" id="IPR047657">
    <property type="entry name" value="PmbA"/>
</dbReference>
<dbReference type="Gene3D" id="3.30.2290.10">
    <property type="entry name" value="PmbA/TldD superfamily"/>
    <property type="match status" value="1"/>
</dbReference>
<gene>
    <name evidence="2" type="ORF">OC698_00595</name>
</gene>
<dbReference type="Proteomes" id="UP001170666">
    <property type="component" value="Unassembled WGS sequence"/>
</dbReference>
<dbReference type="InterPro" id="IPR035068">
    <property type="entry name" value="TldD/PmbA_N"/>
</dbReference>
<accession>A0ABT9D0F3</accession>